<keyword evidence="7" id="KW-1185">Reference proteome</keyword>
<evidence type="ECO:0000313" key="6">
    <source>
        <dbReference type="EMBL" id="MBB5723360.1"/>
    </source>
</evidence>
<feature type="transmembrane region" description="Helical" evidence="5">
    <location>
        <begin position="42"/>
        <end position="65"/>
    </location>
</feature>
<comment type="caution">
    <text evidence="6">The sequence shown here is derived from an EMBL/GenBank/DDBJ whole genome shotgun (WGS) entry which is preliminary data.</text>
</comment>
<accession>A0A7W9BMV9</accession>
<keyword evidence="4 5" id="KW-0472">Membrane</keyword>
<keyword evidence="6" id="KW-0489">Methyltransferase</keyword>
<keyword evidence="2 5" id="KW-0812">Transmembrane</keyword>
<protein>
    <submittedName>
        <fullName evidence="6">Protein-S-isoprenylcysteine O-methyltransferase Ste14</fullName>
    </submittedName>
</protein>
<evidence type="ECO:0000256" key="3">
    <source>
        <dbReference type="ARBA" id="ARBA00022989"/>
    </source>
</evidence>
<dbReference type="RefSeq" id="WP_246414753.1">
    <property type="nucleotide sequence ID" value="NZ_JACIJM010000010.1"/>
</dbReference>
<evidence type="ECO:0000256" key="5">
    <source>
        <dbReference type="SAM" id="Phobius"/>
    </source>
</evidence>
<name>A0A7W9BMV9_9RHOB</name>
<evidence type="ECO:0000313" key="7">
    <source>
        <dbReference type="Proteomes" id="UP000535415"/>
    </source>
</evidence>
<reference evidence="6 7" key="1">
    <citation type="submission" date="2020-08" db="EMBL/GenBank/DDBJ databases">
        <title>Genomic Encyclopedia of Type Strains, Phase IV (KMG-IV): sequencing the most valuable type-strain genomes for metagenomic binning, comparative biology and taxonomic classification.</title>
        <authorList>
            <person name="Goeker M."/>
        </authorList>
    </citation>
    <scope>NUCLEOTIDE SEQUENCE [LARGE SCALE GENOMIC DNA]</scope>
    <source>
        <strain evidence="6 7">DSM 101064</strain>
    </source>
</reference>
<dbReference type="Proteomes" id="UP000535415">
    <property type="component" value="Unassembled WGS sequence"/>
</dbReference>
<feature type="transmembrane region" description="Helical" evidence="5">
    <location>
        <begin position="126"/>
        <end position="157"/>
    </location>
</feature>
<evidence type="ECO:0000256" key="4">
    <source>
        <dbReference type="ARBA" id="ARBA00023136"/>
    </source>
</evidence>
<evidence type="ECO:0000256" key="2">
    <source>
        <dbReference type="ARBA" id="ARBA00022692"/>
    </source>
</evidence>
<dbReference type="InterPro" id="IPR007318">
    <property type="entry name" value="Phopholipid_MeTrfase"/>
</dbReference>
<organism evidence="6 7">
    <name type="scientific">Yoonia ponticola</name>
    <dbReference type="NCBI Taxonomy" id="1524255"/>
    <lineage>
        <taxon>Bacteria</taxon>
        <taxon>Pseudomonadati</taxon>
        <taxon>Pseudomonadota</taxon>
        <taxon>Alphaproteobacteria</taxon>
        <taxon>Rhodobacterales</taxon>
        <taxon>Paracoccaceae</taxon>
        <taxon>Yoonia</taxon>
    </lineage>
</organism>
<sequence length="182" mass="19667">MVAILTAVALAIASMTLAAILWSVAQPDRRIWPPHRFSAAVAWIGWGGTFAFFATVFALGVIGWGDAPVPGWLRYGVGAVLILAGNAGVWSEVMGFGVNQTMGAEGQLKTDGLYRFSRNPQYVSDIAILIGWALLSASFVAQPSVITGVLVLIAFPLAEESWLSERYGKAYLDYKAKVRRFL</sequence>
<dbReference type="Pfam" id="PF04191">
    <property type="entry name" value="PEMT"/>
    <property type="match status" value="1"/>
</dbReference>
<feature type="transmembrane region" description="Helical" evidence="5">
    <location>
        <begin position="72"/>
        <end position="90"/>
    </location>
</feature>
<dbReference type="GO" id="GO:0008168">
    <property type="term" value="F:methyltransferase activity"/>
    <property type="evidence" value="ECO:0007669"/>
    <property type="project" value="UniProtKB-KW"/>
</dbReference>
<dbReference type="AlphaFoldDB" id="A0A7W9BMV9"/>
<dbReference type="GO" id="GO:0012505">
    <property type="term" value="C:endomembrane system"/>
    <property type="evidence" value="ECO:0007669"/>
    <property type="project" value="UniProtKB-SubCell"/>
</dbReference>
<keyword evidence="6" id="KW-0808">Transferase</keyword>
<proteinExistence type="predicted"/>
<dbReference type="Gene3D" id="1.20.120.1630">
    <property type="match status" value="1"/>
</dbReference>
<comment type="subcellular location">
    <subcellularLocation>
        <location evidence="1">Endomembrane system</location>
        <topology evidence="1">Multi-pass membrane protein</topology>
    </subcellularLocation>
</comment>
<evidence type="ECO:0000256" key="1">
    <source>
        <dbReference type="ARBA" id="ARBA00004127"/>
    </source>
</evidence>
<keyword evidence="3 5" id="KW-1133">Transmembrane helix</keyword>
<gene>
    <name evidence="6" type="ORF">FHS72_003005</name>
</gene>
<dbReference type="GO" id="GO:0032259">
    <property type="term" value="P:methylation"/>
    <property type="evidence" value="ECO:0007669"/>
    <property type="project" value="UniProtKB-KW"/>
</dbReference>
<dbReference type="EMBL" id="JACIJM010000010">
    <property type="protein sequence ID" value="MBB5723360.1"/>
    <property type="molecule type" value="Genomic_DNA"/>
</dbReference>